<comment type="subcellular location">
    <subcellularLocation>
        <location evidence="1">Cytoplasm</location>
    </subcellularLocation>
</comment>
<keyword evidence="4" id="KW-0808">Transferase</keyword>
<organism evidence="8 9">
    <name type="scientific">Candidatus Enterococcus murrayae</name>
    <dbReference type="NCBI Taxonomy" id="2815321"/>
    <lineage>
        <taxon>Bacteria</taxon>
        <taxon>Bacillati</taxon>
        <taxon>Bacillota</taxon>
        <taxon>Bacilli</taxon>
        <taxon>Lactobacillales</taxon>
        <taxon>Enterococcaceae</taxon>
        <taxon>Enterococcus</taxon>
    </lineage>
</organism>
<sequence length="151" mass="16267">MFFNRKKEVVFAAVSGELIKIEDVNDPVFSSKAMGAGFGIEPEEAAVYSPINGKVVSVFPTKHAILLETKKGQPVLVHIGIDTVELNGQGIEVHVDSGQTISEQTLLATVDLPFILEQGKQTTVIIAFENREAIELTNAVGVNVHDNLGIL</sequence>
<comment type="caution">
    <text evidence="8">The sequence shown here is derived from an EMBL/GenBank/DDBJ whole genome shotgun (WGS) entry which is preliminary data.</text>
</comment>
<reference evidence="8 9" key="1">
    <citation type="submission" date="2021-03" db="EMBL/GenBank/DDBJ databases">
        <title>Enterococcal diversity collection.</title>
        <authorList>
            <person name="Gilmore M.S."/>
            <person name="Schwartzman J."/>
            <person name="Van Tyne D."/>
            <person name="Martin M."/>
            <person name="Earl A.M."/>
            <person name="Manson A.L."/>
            <person name="Straub T."/>
            <person name="Salamzade R."/>
            <person name="Saavedra J."/>
            <person name="Lebreton F."/>
            <person name="Prichula J."/>
            <person name="Schaufler K."/>
            <person name="Gaca A."/>
            <person name="Sgardioli B."/>
            <person name="Wagenaar J."/>
            <person name="Strong T."/>
        </authorList>
    </citation>
    <scope>NUCLEOTIDE SEQUENCE [LARGE SCALE GENOMIC DNA]</scope>
    <source>
        <strain evidence="8 9">MJM16</strain>
    </source>
</reference>
<dbReference type="Pfam" id="PF00358">
    <property type="entry name" value="PTS_EIIA_1"/>
    <property type="match status" value="1"/>
</dbReference>
<dbReference type="NCBIfam" id="TIGR00830">
    <property type="entry name" value="PTBA"/>
    <property type="match status" value="1"/>
</dbReference>
<dbReference type="EMBL" id="JAFLVR010000020">
    <property type="protein sequence ID" value="MBO0452450.1"/>
    <property type="molecule type" value="Genomic_DNA"/>
</dbReference>
<keyword evidence="2" id="KW-0813">Transport</keyword>
<dbReference type="PROSITE" id="PS00371">
    <property type="entry name" value="PTS_EIIA_TYPE_1_HIS"/>
    <property type="match status" value="1"/>
</dbReference>
<dbReference type="Gene3D" id="2.70.70.10">
    <property type="entry name" value="Glucose Permease (Domain IIA)"/>
    <property type="match status" value="1"/>
</dbReference>
<gene>
    <name evidence="8" type="ORF">JZO85_09225</name>
</gene>
<dbReference type="PANTHER" id="PTHR45008:SF1">
    <property type="entry name" value="PTS SYSTEM GLUCOSE-SPECIFIC EIIA COMPONENT"/>
    <property type="match status" value="1"/>
</dbReference>
<keyword evidence="3 8" id="KW-0762">Sugar transport</keyword>
<evidence type="ECO:0000256" key="1">
    <source>
        <dbReference type="ARBA" id="ARBA00004496"/>
    </source>
</evidence>
<dbReference type="PROSITE" id="PS51093">
    <property type="entry name" value="PTS_EIIA_TYPE_1"/>
    <property type="match status" value="1"/>
</dbReference>
<name>A0ABS3HG78_9ENTE</name>
<evidence type="ECO:0000256" key="4">
    <source>
        <dbReference type="ARBA" id="ARBA00022679"/>
    </source>
</evidence>
<evidence type="ECO:0000256" key="2">
    <source>
        <dbReference type="ARBA" id="ARBA00022448"/>
    </source>
</evidence>
<keyword evidence="9" id="KW-1185">Reference proteome</keyword>
<dbReference type="InterPro" id="IPR011055">
    <property type="entry name" value="Dup_hybrid_motif"/>
</dbReference>
<dbReference type="InterPro" id="IPR050890">
    <property type="entry name" value="PTS_EIIA_component"/>
</dbReference>
<feature type="domain" description="PTS EIIA type-1" evidence="7">
    <location>
        <begin position="26"/>
        <end position="130"/>
    </location>
</feature>
<dbReference type="RefSeq" id="WP_207108221.1">
    <property type="nucleotide sequence ID" value="NZ_JAFLVR010000020.1"/>
</dbReference>
<accession>A0ABS3HG78</accession>
<evidence type="ECO:0000256" key="3">
    <source>
        <dbReference type="ARBA" id="ARBA00022597"/>
    </source>
</evidence>
<keyword evidence="5" id="KW-0598">Phosphotransferase system</keyword>
<keyword evidence="6" id="KW-0418">Kinase</keyword>
<dbReference type="SUPFAM" id="SSF51261">
    <property type="entry name" value="Duplicated hybrid motif"/>
    <property type="match status" value="1"/>
</dbReference>
<evidence type="ECO:0000313" key="9">
    <source>
        <dbReference type="Proteomes" id="UP000664495"/>
    </source>
</evidence>
<evidence type="ECO:0000313" key="8">
    <source>
        <dbReference type="EMBL" id="MBO0452450.1"/>
    </source>
</evidence>
<protein>
    <submittedName>
        <fullName evidence="8">PTS glucose transporter subunit IIA</fullName>
    </submittedName>
</protein>
<dbReference type="InterPro" id="IPR001127">
    <property type="entry name" value="PTS_EIIA_1_perm"/>
</dbReference>
<evidence type="ECO:0000256" key="5">
    <source>
        <dbReference type="ARBA" id="ARBA00022683"/>
    </source>
</evidence>
<evidence type="ECO:0000256" key="6">
    <source>
        <dbReference type="ARBA" id="ARBA00022777"/>
    </source>
</evidence>
<dbReference type="Proteomes" id="UP000664495">
    <property type="component" value="Unassembled WGS sequence"/>
</dbReference>
<proteinExistence type="predicted"/>
<evidence type="ECO:0000259" key="7">
    <source>
        <dbReference type="PROSITE" id="PS51093"/>
    </source>
</evidence>
<dbReference type="PANTHER" id="PTHR45008">
    <property type="entry name" value="PTS SYSTEM GLUCOSE-SPECIFIC EIIA COMPONENT"/>
    <property type="match status" value="1"/>
</dbReference>